<dbReference type="Proteomes" id="UP000182771">
    <property type="component" value="Unassembled WGS sequence"/>
</dbReference>
<dbReference type="InterPro" id="IPR001650">
    <property type="entry name" value="Helicase_C-like"/>
</dbReference>
<dbReference type="Pfam" id="PF04851">
    <property type="entry name" value="ResIII"/>
    <property type="match status" value="1"/>
</dbReference>
<dbReference type="Pfam" id="PF13091">
    <property type="entry name" value="PLDc_2"/>
    <property type="match status" value="1"/>
</dbReference>
<dbReference type="PANTHER" id="PTHR45766:SF6">
    <property type="entry name" value="SWI_SNF-RELATED MATRIX-ASSOCIATED ACTIN-DEPENDENT REGULATOR OF CHROMATIN SUBFAMILY A-LIKE PROTEIN 1"/>
    <property type="match status" value="1"/>
</dbReference>
<dbReference type="GO" id="GO:0003677">
    <property type="term" value="F:DNA binding"/>
    <property type="evidence" value="ECO:0007669"/>
    <property type="project" value="InterPro"/>
</dbReference>
<evidence type="ECO:0000259" key="2">
    <source>
        <dbReference type="PROSITE" id="PS51192"/>
    </source>
</evidence>
<feature type="domain" description="Helicase ATP-binding" evidence="2">
    <location>
        <begin position="264"/>
        <end position="424"/>
    </location>
</feature>
<protein>
    <submittedName>
        <fullName evidence="4">PLD-like domain-containing protein</fullName>
    </submittedName>
</protein>
<proteinExistence type="predicted"/>
<evidence type="ECO:0000313" key="5">
    <source>
        <dbReference type="Proteomes" id="UP000182771"/>
    </source>
</evidence>
<dbReference type="CDD" id="cd09178">
    <property type="entry name" value="PLDc_N_Snf2_like"/>
    <property type="match status" value="1"/>
</dbReference>
<dbReference type="InterPro" id="IPR027417">
    <property type="entry name" value="P-loop_NTPase"/>
</dbReference>
<comment type="caution">
    <text evidence="4">The sequence shown here is derived from an EMBL/GenBank/DDBJ whole genome shotgun (WGS) entry which is preliminary data.</text>
</comment>
<gene>
    <name evidence="4" type="ORF">SAMN05444420_101629</name>
</gene>
<reference evidence="4 5" key="1">
    <citation type="submission" date="2016-10" db="EMBL/GenBank/DDBJ databases">
        <authorList>
            <person name="Varghese N."/>
            <person name="Submissions S."/>
        </authorList>
    </citation>
    <scope>NUCLEOTIDE SEQUENCE [LARGE SCALE GENOMIC DNA]</scope>
    <source>
        <strain evidence="4 5">DSM 11449</strain>
    </source>
</reference>
<dbReference type="InterPro" id="IPR049730">
    <property type="entry name" value="SNF2/RAD54-like_C"/>
</dbReference>
<evidence type="ECO:0000256" key="1">
    <source>
        <dbReference type="ARBA" id="ARBA00022801"/>
    </source>
</evidence>
<dbReference type="Gene3D" id="3.30.870.10">
    <property type="entry name" value="Endonuclease Chain A"/>
    <property type="match status" value="1"/>
</dbReference>
<dbReference type="OrthoDB" id="9814088at2"/>
<dbReference type="AlphaFoldDB" id="A0A1H2S175"/>
<dbReference type="Gene3D" id="3.40.50.300">
    <property type="entry name" value="P-loop containing nucleotide triphosphate hydrolases"/>
    <property type="match status" value="1"/>
</dbReference>
<evidence type="ECO:0000259" key="3">
    <source>
        <dbReference type="PROSITE" id="PS51194"/>
    </source>
</evidence>
<dbReference type="PANTHER" id="PTHR45766">
    <property type="entry name" value="DNA ANNEALING HELICASE AND ENDONUCLEASE ZRANB3 FAMILY MEMBER"/>
    <property type="match status" value="1"/>
</dbReference>
<name>A0A1H2S175_9FLAO</name>
<accession>A0A1H2S175</accession>
<feature type="domain" description="Helicase C-terminal" evidence="3">
    <location>
        <begin position="680"/>
        <end position="855"/>
    </location>
</feature>
<dbReference type="SMART" id="SM00487">
    <property type="entry name" value="DEXDc"/>
    <property type="match status" value="1"/>
</dbReference>
<dbReference type="InterPro" id="IPR014001">
    <property type="entry name" value="Helicase_ATP-bd"/>
</dbReference>
<organism evidence="4 5">
    <name type="scientific">Capnocytophaga granulosa</name>
    <dbReference type="NCBI Taxonomy" id="45242"/>
    <lineage>
        <taxon>Bacteria</taxon>
        <taxon>Pseudomonadati</taxon>
        <taxon>Bacteroidota</taxon>
        <taxon>Flavobacteriia</taxon>
        <taxon>Flavobacteriales</taxon>
        <taxon>Flavobacteriaceae</taxon>
        <taxon>Capnocytophaga</taxon>
    </lineage>
</organism>
<dbReference type="EMBL" id="FNND01000001">
    <property type="protein sequence ID" value="SDW25285.1"/>
    <property type="molecule type" value="Genomic_DNA"/>
</dbReference>
<dbReference type="PROSITE" id="PS51192">
    <property type="entry name" value="HELICASE_ATP_BIND_1"/>
    <property type="match status" value="1"/>
</dbReference>
<keyword evidence="5" id="KW-1185">Reference proteome</keyword>
<dbReference type="CDD" id="cd18793">
    <property type="entry name" value="SF2_C_SNF"/>
    <property type="match status" value="1"/>
</dbReference>
<dbReference type="InterPro" id="IPR025202">
    <property type="entry name" value="PLD-like_dom"/>
</dbReference>
<dbReference type="SUPFAM" id="SSF52540">
    <property type="entry name" value="P-loop containing nucleoside triphosphate hydrolases"/>
    <property type="match status" value="2"/>
</dbReference>
<dbReference type="PROSITE" id="PS51194">
    <property type="entry name" value="HELICASE_CTER"/>
    <property type="match status" value="1"/>
</dbReference>
<dbReference type="InterPro" id="IPR038718">
    <property type="entry name" value="SNF2-like_sf"/>
</dbReference>
<dbReference type="Pfam" id="PF00271">
    <property type="entry name" value="Helicase_C"/>
    <property type="match status" value="1"/>
</dbReference>
<dbReference type="GeneID" id="85017517"/>
<evidence type="ECO:0000313" key="4">
    <source>
        <dbReference type="EMBL" id="SDW25285.1"/>
    </source>
</evidence>
<dbReference type="GO" id="GO:0005524">
    <property type="term" value="F:ATP binding"/>
    <property type="evidence" value="ECO:0007669"/>
    <property type="project" value="InterPro"/>
</dbReference>
<dbReference type="GO" id="GO:0016787">
    <property type="term" value="F:hydrolase activity"/>
    <property type="evidence" value="ECO:0007669"/>
    <property type="project" value="UniProtKB-KW"/>
</dbReference>
<dbReference type="Gene3D" id="3.40.50.10810">
    <property type="entry name" value="Tandem AAA-ATPase domain"/>
    <property type="match status" value="1"/>
</dbReference>
<sequence length="1099" mass="127729">MSSKFFTNSEGNTLFKKFEGILKAMKPHSFQAVSAYFRSSGYFKMREMLKEVEEIKILVGINVDNLVFEAQRRGMIYFSNANKTKEEFEKEFIKDIKEAKYTKEVEDSILSFIQDIADKRIEVRIHNSHSIHAKFYILLPKEHSEYTDGWVIMGSSNLTDAGIGSKKAPNYELNIALKDFDDVQFAKDEFAKLWANSDILEPTDVQSFIKNTYIGQEFTPFDLFIKLLIEYFGKNIDYDPNTIGDLPSNYKKLSYQIDAVNQGFDMLLKHNGFFLADVVGLGKTLVASMIAKRFCIANGFEQTKILVVTPPAVESNWKQTFKSFRLDKNTKFITNGSLGKIADGTDLDNYWEVDEYDLILVDEAHKYRNHTSQGFNHLQRICKIPRSNEGLIEGDKKKVILISATPLNNRPEDLYYQLQLFQDIRKSTLEKVSNLQHFFSPLIQKYREIMDAKTTDIEAIREIYKQIREKVIAEITVRRTRRDLKKYPKYLEDIKQQGIIFPEIAPLQTIEYYLNPTISKLFYKTILSLTDDDKINYYRYQAIRFLKKDIQEEYYSQAERVSQSLAAIMKTLMVKRLESSFVAFKNTLENLLKSTQRMIEMFANNKVYIAPDLNINALFEKGLSEEEIDEIVLSKNVENARNNIFTADDFDPSFLIGLEKDAKSLKNLVEEWKNVTNDPKIEKLFDILDTVLLDRDKNPSQQLIIFTESNDTANYLNEKLSEVIDPKKILKISSENRNKVFEQIQANFDANYTKGRKNDLKILITTDVLAEGINLHRANVLLNYDTPWNATRLMQRLGRINRIGSETGVIYNYLFYPSAQGDEEIRLYKKAYVKLQGFHSAFGEDAQVFTKEELVEQFELFKEGEEGEEDKRLYYLRLVREFKDAHPSEFKRIAKIPFKARTARKNKNTSFDDVKDGSIIFMKSPYKREFYRVNAQKEVENIDFLEAAERFEASFTEKGYELPISHYTDVNLAQQSFEKDLSHAHTHMVTSVDKADGNTMHAKKFLREIKSTSHQEEVKIACDQLSKLIDKGTFTAIPNEIKKIRQQLEKQKITYGQVQNMILTMTKKYATASFEETKEKKEKMIDFAPEIVISETFIK</sequence>
<dbReference type="RefSeq" id="WP_016419869.1">
    <property type="nucleotide sequence ID" value="NZ_FNND01000001.1"/>
</dbReference>
<dbReference type="SMART" id="SM00490">
    <property type="entry name" value="HELICc"/>
    <property type="match status" value="1"/>
</dbReference>
<dbReference type="InterPro" id="IPR006935">
    <property type="entry name" value="Helicase/UvrB_N"/>
</dbReference>
<dbReference type="SUPFAM" id="SSF56024">
    <property type="entry name" value="Phospholipase D/nuclease"/>
    <property type="match status" value="1"/>
</dbReference>
<keyword evidence="1" id="KW-0378">Hydrolase</keyword>